<dbReference type="CDD" id="cd18584">
    <property type="entry name" value="ABC_6TM_AarD_CydD"/>
    <property type="match status" value="1"/>
</dbReference>
<feature type="transmembrane region" description="Helical" evidence="8">
    <location>
        <begin position="202"/>
        <end position="222"/>
    </location>
</feature>
<name>A0AAP4TZ44_9GAMM</name>
<dbReference type="Gene3D" id="1.20.1560.10">
    <property type="entry name" value="ABC transporter type 1, transmembrane domain"/>
    <property type="match status" value="1"/>
</dbReference>
<dbReference type="PROSITE" id="PS00211">
    <property type="entry name" value="ABC_TRANSPORTER_1"/>
    <property type="match status" value="1"/>
</dbReference>
<dbReference type="InterPro" id="IPR014216">
    <property type="entry name" value="ABC_transptr_CydD"/>
</dbReference>
<dbReference type="PROSITE" id="PS50893">
    <property type="entry name" value="ABC_TRANSPORTER_2"/>
    <property type="match status" value="1"/>
</dbReference>
<evidence type="ECO:0000256" key="7">
    <source>
        <dbReference type="SAM" id="MobiDB-lite"/>
    </source>
</evidence>
<dbReference type="InterPro" id="IPR036640">
    <property type="entry name" value="ABC1_TM_sf"/>
</dbReference>
<evidence type="ECO:0000256" key="2">
    <source>
        <dbReference type="ARBA" id="ARBA00022692"/>
    </source>
</evidence>
<feature type="domain" description="ABC transporter" evidence="9">
    <location>
        <begin position="390"/>
        <end position="606"/>
    </location>
</feature>
<accession>A0AAP4TZ44</accession>
<feature type="compositionally biased region" description="Polar residues" evidence="7">
    <location>
        <begin position="1"/>
        <end position="18"/>
    </location>
</feature>
<evidence type="ECO:0000256" key="1">
    <source>
        <dbReference type="ARBA" id="ARBA00004651"/>
    </source>
</evidence>
<feature type="transmembrane region" description="Helical" evidence="8">
    <location>
        <begin position="60"/>
        <end position="87"/>
    </location>
</feature>
<dbReference type="GO" id="GO:0016887">
    <property type="term" value="F:ATP hydrolysis activity"/>
    <property type="evidence" value="ECO:0007669"/>
    <property type="project" value="InterPro"/>
</dbReference>
<keyword evidence="6 8" id="KW-0472">Membrane</keyword>
<feature type="transmembrane region" description="Helical" evidence="8">
    <location>
        <begin position="313"/>
        <end position="333"/>
    </location>
</feature>
<dbReference type="PROSITE" id="PS50929">
    <property type="entry name" value="ABC_TM1F"/>
    <property type="match status" value="1"/>
</dbReference>
<feature type="transmembrane region" description="Helical" evidence="8">
    <location>
        <begin position="99"/>
        <end position="124"/>
    </location>
</feature>
<dbReference type="GO" id="GO:0034040">
    <property type="term" value="F:ATPase-coupled lipid transmembrane transporter activity"/>
    <property type="evidence" value="ECO:0007669"/>
    <property type="project" value="TreeGrafter"/>
</dbReference>
<dbReference type="Proteomes" id="UP001170481">
    <property type="component" value="Unassembled WGS sequence"/>
</dbReference>
<dbReference type="InterPro" id="IPR017871">
    <property type="entry name" value="ABC_transporter-like_CS"/>
</dbReference>
<dbReference type="GO" id="GO:0005524">
    <property type="term" value="F:ATP binding"/>
    <property type="evidence" value="ECO:0007669"/>
    <property type="project" value="UniProtKB-KW"/>
</dbReference>
<keyword evidence="2 8" id="KW-0812">Transmembrane</keyword>
<dbReference type="CDD" id="cd03228">
    <property type="entry name" value="ABCC_MRP_Like"/>
    <property type="match status" value="1"/>
</dbReference>
<proteinExistence type="predicted"/>
<evidence type="ECO:0000313" key="12">
    <source>
        <dbReference type="Proteomes" id="UP001170481"/>
    </source>
</evidence>
<organism evidence="11 12">
    <name type="scientific">Cobetia amphilecti</name>
    <dbReference type="NCBI Taxonomy" id="1055104"/>
    <lineage>
        <taxon>Bacteria</taxon>
        <taxon>Pseudomonadati</taxon>
        <taxon>Pseudomonadota</taxon>
        <taxon>Gammaproteobacteria</taxon>
        <taxon>Oceanospirillales</taxon>
        <taxon>Halomonadaceae</taxon>
        <taxon>Cobetia</taxon>
    </lineage>
</organism>
<dbReference type="PANTHER" id="PTHR24221:SF261">
    <property type="entry name" value="GLUTATHIONE_L-CYSTEINE TRANSPORT SYSTEM ATP-BINDING_PERMEASE PROTEIN CYDD"/>
    <property type="match status" value="1"/>
</dbReference>
<keyword evidence="3" id="KW-0547">Nucleotide-binding</keyword>
<dbReference type="SMART" id="SM00382">
    <property type="entry name" value="AAA"/>
    <property type="match status" value="1"/>
</dbReference>
<dbReference type="Gene3D" id="3.40.50.300">
    <property type="entry name" value="P-loop containing nucleotide triphosphate hydrolases"/>
    <property type="match status" value="1"/>
</dbReference>
<comment type="subcellular location">
    <subcellularLocation>
        <location evidence="1">Cell membrane</location>
        <topology evidence="1">Multi-pass membrane protein</topology>
    </subcellularLocation>
</comment>
<dbReference type="GO" id="GO:0005886">
    <property type="term" value="C:plasma membrane"/>
    <property type="evidence" value="ECO:0007669"/>
    <property type="project" value="UniProtKB-SubCell"/>
</dbReference>
<evidence type="ECO:0000256" key="5">
    <source>
        <dbReference type="ARBA" id="ARBA00022989"/>
    </source>
</evidence>
<dbReference type="NCBIfam" id="TIGR02857">
    <property type="entry name" value="CydD"/>
    <property type="match status" value="1"/>
</dbReference>
<feature type="compositionally biased region" description="Basic and acidic residues" evidence="7">
    <location>
        <begin position="22"/>
        <end position="40"/>
    </location>
</feature>
<protein>
    <submittedName>
        <fullName evidence="11">Thiol reductant ABC exporter subunit CydD</fullName>
    </submittedName>
</protein>
<keyword evidence="4" id="KW-0067">ATP-binding</keyword>
<dbReference type="SUPFAM" id="SSF52540">
    <property type="entry name" value="P-loop containing nucleoside triphosphate hydrolases"/>
    <property type="match status" value="1"/>
</dbReference>
<evidence type="ECO:0000256" key="4">
    <source>
        <dbReference type="ARBA" id="ARBA00022840"/>
    </source>
</evidence>
<reference evidence="11" key="1">
    <citation type="submission" date="2023-07" db="EMBL/GenBank/DDBJ databases">
        <title>Genome content predicts the carbon catabolic preferences of heterotrophic bacteria.</title>
        <authorList>
            <person name="Gralka M."/>
        </authorList>
    </citation>
    <scope>NUCLEOTIDE SEQUENCE</scope>
    <source>
        <strain evidence="11">C2R13</strain>
    </source>
</reference>
<feature type="domain" description="ABC transmembrane type-1" evidence="10">
    <location>
        <begin position="62"/>
        <end position="352"/>
    </location>
</feature>
<dbReference type="AlphaFoldDB" id="A0AAP4TZ44"/>
<dbReference type="SUPFAM" id="SSF90123">
    <property type="entry name" value="ABC transporter transmembrane region"/>
    <property type="match status" value="1"/>
</dbReference>
<dbReference type="GO" id="GO:0042883">
    <property type="term" value="P:cysteine transport"/>
    <property type="evidence" value="ECO:0007669"/>
    <property type="project" value="InterPro"/>
</dbReference>
<dbReference type="InterPro" id="IPR011527">
    <property type="entry name" value="ABC1_TM_dom"/>
</dbReference>
<evidence type="ECO:0000256" key="3">
    <source>
        <dbReference type="ARBA" id="ARBA00022741"/>
    </source>
</evidence>
<dbReference type="InterPro" id="IPR003593">
    <property type="entry name" value="AAA+_ATPase"/>
</dbReference>
<dbReference type="GO" id="GO:0140359">
    <property type="term" value="F:ABC-type transporter activity"/>
    <property type="evidence" value="ECO:0007669"/>
    <property type="project" value="InterPro"/>
</dbReference>
<comment type="caution">
    <text evidence="11">The sequence shown here is derived from an EMBL/GenBank/DDBJ whole genome shotgun (WGS) entry which is preliminary data.</text>
</comment>
<evidence type="ECO:0000256" key="6">
    <source>
        <dbReference type="ARBA" id="ARBA00023136"/>
    </source>
</evidence>
<evidence type="ECO:0000259" key="9">
    <source>
        <dbReference type="PROSITE" id="PS50893"/>
    </source>
</evidence>
<dbReference type="InterPro" id="IPR039421">
    <property type="entry name" value="Type_1_exporter"/>
</dbReference>
<dbReference type="PANTHER" id="PTHR24221">
    <property type="entry name" value="ATP-BINDING CASSETTE SUB-FAMILY B"/>
    <property type="match status" value="1"/>
</dbReference>
<dbReference type="Pfam" id="PF00005">
    <property type="entry name" value="ABC_tran"/>
    <property type="match status" value="1"/>
</dbReference>
<evidence type="ECO:0000259" key="10">
    <source>
        <dbReference type="PROSITE" id="PS50929"/>
    </source>
</evidence>
<dbReference type="InterPro" id="IPR003439">
    <property type="entry name" value="ABC_transporter-like_ATP-bd"/>
</dbReference>
<sequence length="607" mass="64800">MAITDLTQGAAQETQASAAGNDMERGAVSDDSVTGKERDKARRKAAGKWLTQQAARERRLLAMAALCGALAGLATVAQLVLLAWLVTQVIEQPEALARLWWPFGGLVALLAVRAMLGAAQELCAQKASQRLRQRVRREVLDHLQALGPVRAAQFHGADVAQRWVEQVEALEGYFARFHVQLRLVLISPLVILAIVVSQDWLAAILLALTAPLIPLFMALVGMGAESLNREQFVAVARLSRHFVDRVRGITTLRLFGLGEQATQEVTLVADDYRRRSLRTLRLAFLSSAVLEFFSSVSIAVVAIYIGFGLLGDIPFGPAQSLTLFSGLLILLLAPEFFQPLRTLSQHYHDRASALAAADSLLELLDTSIAPARQASTTASDSVSLPNDVMLQLEAVTLMHPGRGRVLGPLDLTLKAHEVLVISGPSGAGKSSLLQLMAGFVAPDEGQCLRRDTTGLAWMDQRPLLMQGSLADNLRITAPDASDDAIAQALTRAGLAEVLAALPLGIDSPLGEGGRGLSGGQAQRLALARAFLSDAPLVLLDEPTASLDADTEQRLIAGFQALAEEGRTLVIATHHPALRAMATRQLCLTRDGVVGTIGETQDSGEGAS</sequence>
<evidence type="ECO:0000313" key="11">
    <source>
        <dbReference type="EMBL" id="MDO6670983.1"/>
    </source>
</evidence>
<dbReference type="EMBL" id="JAUORK010000002">
    <property type="protein sequence ID" value="MDO6670983.1"/>
    <property type="molecule type" value="Genomic_DNA"/>
</dbReference>
<keyword evidence="5 8" id="KW-1133">Transmembrane helix</keyword>
<dbReference type="InterPro" id="IPR027417">
    <property type="entry name" value="P-loop_NTPase"/>
</dbReference>
<dbReference type="RefSeq" id="WP_303592823.1">
    <property type="nucleotide sequence ID" value="NZ_JAUORK010000002.1"/>
</dbReference>
<feature type="transmembrane region" description="Helical" evidence="8">
    <location>
        <begin position="282"/>
        <end position="307"/>
    </location>
</feature>
<feature type="transmembrane region" description="Helical" evidence="8">
    <location>
        <begin position="179"/>
        <end position="196"/>
    </location>
</feature>
<dbReference type="Pfam" id="PF00664">
    <property type="entry name" value="ABC_membrane"/>
    <property type="match status" value="1"/>
</dbReference>
<evidence type="ECO:0000256" key="8">
    <source>
        <dbReference type="SAM" id="Phobius"/>
    </source>
</evidence>
<gene>
    <name evidence="11" type="primary">cydD</name>
    <name evidence="11" type="ORF">Q4535_02510</name>
</gene>
<feature type="region of interest" description="Disordered" evidence="7">
    <location>
        <begin position="1"/>
        <end position="48"/>
    </location>
</feature>